<gene>
    <name evidence="2" type="ORF">GBAR_LOCUS28062</name>
</gene>
<evidence type="ECO:0000313" key="2">
    <source>
        <dbReference type="EMBL" id="CAI8051245.1"/>
    </source>
</evidence>
<feature type="domain" description="T-SNARE coiled-coil homology" evidence="1">
    <location>
        <begin position="8"/>
        <end position="70"/>
    </location>
</feature>
<sequence length="120" mass="13600">CVCVCVCVLVSSEQDQGLDQLSQALRRQREVGLVIQDEVVDQNLLIDDIQHGAEVANTKVRSQTRRIAEVRRKDSCRCTCCECIYHLYIGTSDKCSSEIDLSTKDTYLFQPHANTYKCII</sequence>
<dbReference type="PROSITE" id="PS50192">
    <property type="entry name" value="T_SNARE"/>
    <property type="match status" value="1"/>
</dbReference>
<dbReference type="Proteomes" id="UP001174909">
    <property type="component" value="Unassembled WGS sequence"/>
</dbReference>
<dbReference type="AlphaFoldDB" id="A0AA35TMX8"/>
<dbReference type="InterPro" id="IPR000727">
    <property type="entry name" value="T_SNARE_dom"/>
</dbReference>
<name>A0AA35TMX8_GEOBA</name>
<keyword evidence="3" id="KW-1185">Reference proteome</keyword>
<dbReference type="EMBL" id="CASHTH010003912">
    <property type="protein sequence ID" value="CAI8051245.1"/>
    <property type="molecule type" value="Genomic_DNA"/>
</dbReference>
<accession>A0AA35TMX8</accession>
<feature type="non-terminal residue" evidence="2">
    <location>
        <position position="1"/>
    </location>
</feature>
<dbReference type="Gene3D" id="1.20.5.110">
    <property type="match status" value="1"/>
</dbReference>
<organism evidence="2 3">
    <name type="scientific">Geodia barretti</name>
    <name type="common">Barrett's horny sponge</name>
    <dbReference type="NCBI Taxonomy" id="519541"/>
    <lineage>
        <taxon>Eukaryota</taxon>
        <taxon>Metazoa</taxon>
        <taxon>Porifera</taxon>
        <taxon>Demospongiae</taxon>
        <taxon>Heteroscleromorpha</taxon>
        <taxon>Tetractinellida</taxon>
        <taxon>Astrophorina</taxon>
        <taxon>Geodiidae</taxon>
        <taxon>Geodia</taxon>
    </lineage>
</organism>
<evidence type="ECO:0000259" key="1">
    <source>
        <dbReference type="PROSITE" id="PS50192"/>
    </source>
</evidence>
<proteinExistence type="predicted"/>
<dbReference type="SUPFAM" id="SSF58038">
    <property type="entry name" value="SNARE fusion complex"/>
    <property type="match status" value="1"/>
</dbReference>
<evidence type="ECO:0000313" key="3">
    <source>
        <dbReference type="Proteomes" id="UP001174909"/>
    </source>
</evidence>
<comment type="caution">
    <text evidence="2">The sequence shown here is derived from an EMBL/GenBank/DDBJ whole genome shotgun (WGS) entry which is preliminary data.</text>
</comment>
<reference evidence="2" key="1">
    <citation type="submission" date="2023-03" db="EMBL/GenBank/DDBJ databases">
        <authorList>
            <person name="Steffen K."/>
            <person name="Cardenas P."/>
        </authorList>
    </citation>
    <scope>NUCLEOTIDE SEQUENCE</scope>
</reference>
<protein>
    <recommendedName>
        <fullName evidence="1">t-SNARE coiled-coil homology domain-containing protein</fullName>
    </recommendedName>
</protein>